<protein>
    <submittedName>
        <fullName evidence="3">Phage tail assembly chaperone protein</fullName>
    </submittedName>
</protein>
<sequence length="107" mass="12427">MERIIKFAVIDGKEVFNLPVSNRDTDSNQLTQFSFDQLEDAYKTSRWDDIRVARNRLVSETDWTQIPDAPLTAEKKAEFTAYRQALRDIPQNHDDPDSVTWPSKPTI</sequence>
<proteinExistence type="predicted"/>
<dbReference type="Proteomes" id="UP000184159">
    <property type="component" value="Unassembled WGS sequence"/>
</dbReference>
<feature type="domain" description="Phage tail assembly chaperone-like" evidence="2">
    <location>
        <begin position="49"/>
        <end position="105"/>
    </location>
</feature>
<accession>A0A1M5AK39</accession>
<evidence type="ECO:0000256" key="1">
    <source>
        <dbReference type="SAM" id="MobiDB-lite"/>
    </source>
</evidence>
<evidence type="ECO:0000313" key="3">
    <source>
        <dbReference type="EMBL" id="SHF30583.1"/>
    </source>
</evidence>
<evidence type="ECO:0000313" key="4">
    <source>
        <dbReference type="Proteomes" id="UP000184159"/>
    </source>
</evidence>
<reference evidence="4" key="1">
    <citation type="submission" date="2016-11" db="EMBL/GenBank/DDBJ databases">
        <authorList>
            <person name="Varghese N."/>
            <person name="Submissions S."/>
        </authorList>
    </citation>
    <scope>NUCLEOTIDE SEQUENCE [LARGE SCALE GENOMIC DNA]</scope>
    <source>
        <strain evidence="4">DSM 21264</strain>
    </source>
</reference>
<dbReference type="Pfam" id="PF16778">
    <property type="entry name" value="Phage_tail_APC"/>
    <property type="match status" value="1"/>
</dbReference>
<dbReference type="AlphaFoldDB" id="A0A1M5AK39"/>
<organism evidence="3 4">
    <name type="scientific">Vibrio gazogenes DSM 21264 = NBRC 103151</name>
    <dbReference type="NCBI Taxonomy" id="1123492"/>
    <lineage>
        <taxon>Bacteria</taxon>
        <taxon>Pseudomonadati</taxon>
        <taxon>Pseudomonadota</taxon>
        <taxon>Gammaproteobacteria</taxon>
        <taxon>Vibrionales</taxon>
        <taxon>Vibrionaceae</taxon>
        <taxon>Vibrio</taxon>
    </lineage>
</organism>
<dbReference type="EMBL" id="FQUH01000008">
    <property type="protein sequence ID" value="SHF30583.1"/>
    <property type="molecule type" value="Genomic_DNA"/>
</dbReference>
<feature type="region of interest" description="Disordered" evidence="1">
    <location>
        <begin position="87"/>
        <end position="107"/>
    </location>
</feature>
<gene>
    <name evidence="3" type="ORF">SAMN02745781_01920</name>
</gene>
<dbReference type="RefSeq" id="WP_077316462.1">
    <property type="nucleotide sequence ID" value="NZ_FQUH01000008.1"/>
</dbReference>
<dbReference type="InterPro" id="IPR031893">
    <property type="entry name" value="Phage_tail_APC"/>
</dbReference>
<name>A0A1M5AK39_VIBGA</name>
<dbReference type="Gene3D" id="6.10.140.1310">
    <property type="match status" value="1"/>
</dbReference>
<evidence type="ECO:0000259" key="2">
    <source>
        <dbReference type="Pfam" id="PF16778"/>
    </source>
</evidence>
<keyword evidence="4" id="KW-1185">Reference proteome</keyword>